<keyword evidence="7" id="KW-0833">Ubl conjugation pathway</keyword>
<feature type="compositionally biased region" description="Low complexity" evidence="9">
    <location>
        <begin position="300"/>
        <end position="316"/>
    </location>
</feature>
<feature type="region of interest" description="Disordered" evidence="9">
    <location>
        <begin position="614"/>
        <end position="637"/>
    </location>
</feature>
<dbReference type="InterPro" id="IPR013083">
    <property type="entry name" value="Znf_RING/FYVE/PHD"/>
</dbReference>
<dbReference type="PROSITE" id="PS51292">
    <property type="entry name" value="ZF_RING_CH"/>
    <property type="match status" value="1"/>
</dbReference>
<dbReference type="SMART" id="SM00744">
    <property type="entry name" value="RINGv"/>
    <property type="match status" value="1"/>
</dbReference>
<dbReference type="AlphaFoldDB" id="A0A667XX93"/>
<evidence type="ECO:0000256" key="8">
    <source>
        <dbReference type="ARBA" id="ARBA00022833"/>
    </source>
</evidence>
<feature type="compositionally biased region" description="Polar residues" evidence="9">
    <location>
        <begin position="317"/>
        <end position="333"/>
    </location>
</feature>
<feature type="compositionally biased region" description="Low complexity" evidence="9">
    <location>
        <begin position="12"/>
        <end position="37"/>
    </location>
</feature>
<dbReference type="InParanoid" id="A0A667XX93"/>
<dbReference type="InterPro" id="IPR011016">
    <property type="entry name" value="Znf_RING-CH"/>
</dbReference>
<dbReference type="GeneTree" id="ENSGT00530000063836"/>
<protein>
    <recommendedName>
        <fullName evidence="3">RING-type E3 ubiquitin transferase</fullName>
        <ecNumber evidence="3">2.3.2.27</ecNumber>
    </recommendedName>
</protein>
<dbReference type="RefSeq" id="XP_029904227.1">
    <property type="nucleotide sequence ID" value="XM_030048367.1"/>
</dbReference>
<dbReference type="OrthoDB" id="2154780at2759"/>
<feature type="compositionally biased region" description="Low complexity" evidence="9">
    <location>
        <begin position="192"/>
        <end position="210"/>
    </location>
</feature>
<dbReference type="SUPFAM" id="SSF57850">
    <property type="entry name" value="RING/U-box"/>
    <property type="match status" value="1"/>
</dbReference>
<keyword evidence="12" id="KW-1185">Reference proteome</keyword>
<dbReference type="PANTHER" id="PTHR14471">
    <property type="entry name" value="MARCH7/10 E3 UBIQUITIN PROTEIN LIGASE FAMILY MEMBER"/>
    <property type="match status" value="1"/>
</dbReference>
<dbReference type="Ensembl" id="ENSMMDT00005020399.1">
    <property type="protein sequence ID" value="ENSMMDP00005019927.1"/>
    <property type="gene ID" value="ENSMMDG00005009855.1"/>
</dbReference>
<feature type="compositionally biased region" description="Basic and acidic residues" evidence="9">
    <location>
        <begin position="536"/>
        <end position="546"/>
    </location>
</feature>
<keyword evidence="4" id="KW-0808">Transferase</keyword>
<keyword evidence="6" id="KW-0863">Zinc-finger</keyword>
<feature type="compositionally biased region" description="Basic and acidic residues" evidence="9">
    <location>
        <begin position="212"/>
        <end position="222"/>
    </location>
</feature>
<evidence type="ECO:0000313" key="12">
    <source>
        <dbReference type="Proteomes" id="UP000472263"/>
    </source>
</evidence>
<feature type="region of interest" description="Disordered" evidence="9">
    <location>
        <begin position="154"/>
        <end position="179"/>
    </location>
</feature>
<reference evidence="11" key="1">
    <citation type="submission" date="2019-06" db="EMBL/GenBank/DDBJ databases">
        <authorList>
            <consortium name="Wellcome Sanger Institute Data Sharing"/>
        </authorList>
    </citation>
    <scope>NUCLEOTIDE SEQUENCE [LARGE SCALE GENOMIC DNA]</scope>
</reference>
<dbReference type="GO" id="GO:0008270">
    <property type="term" value="F:zinc ion binding"/>
    <property type="evidence" value="ECO:0007669"/>
    <property type="project" value="UniProtKB-KW"/>
</dbReference>
<feature type="region of interest" description="Disordered" evidence="9">
    <location>
        <begin position="192"/>
        <end position="574"/>
    </location>
</feature>
<dbReference type="GeneID" id="115357032"/>
<keyword evidence="8" id="KW-0862">Zinc</keyword>
<gene>
    <name evidence="11" type="primary">MARCHF7</name>
    <name evidence="11" type="synonym">marchf7</name>
</gene>
<evidence type="ECO:0000259" key="10">
    <source>
        <dbReference type="PROSITE" id="PS51292"/>
    </source>
</evidence>
<evidence type="ECO:0000256" key="4">
    <source>
        <dbReference type="ARBA" id="ARBA00022679"/>
    </source>
</evidence>
<accession>A0A667XX93</accession>
<dbReference type="Gene3D" id="3.30.40.10">
    <property type="entry name" value="Zinc/RING finger domain, C3HC4 (zinc finger)"/>
    <property type="match status" value="1"/>
</dbReference>
<feature type="compositionally biased region" description="Polar residues" evidence="9">
    <location>
        <begin position="240"/>
        <end position="252"/>
    </location>
</feature>
<dbReference type="CDD" id="cd16812">
    <property type="entry name" value="RING_CH-C4HC3_MARCH7"/>
    <property type="match status" value="1"/>
</dbReference>
<evidence type="ECO:0000256" key="1">
    <source>
        <dbReference type="ARBA" id="ARBA00000900"/>
    </source>
</evidence>
<organism evidence="11 12">
    <name type="scientific">Myripristis murdjan</name>
    <name type="common">pinecone soldierfish</name>
    <dbReference type="NCBI Taxonomy" id="586833"/>
    <lineage>
        <taxon>Eukaryota</taxon>
        <taxon>Metazoa</taxon>
        <taxon>Chordata</taxon>
        <taxon>Craniata</taxon>
        <taxon>Vertebrata</taxon>
        <taxon>Euteleostomi</taxon>
        <taxon>Actinopterygii</taxon>
        <taxon>Neopterygii</taxon>
        <taxon>Teleostei</taxon>
        <taxon>Neoteleostei</taxon>
        <taxon>Acanthomorphata</taxon>
        <taxon>Holocentriformes</taxon>
        <taxon>Holocentridae</taxon>
        <taxon>Myripristis</taxon>
    </lineage>
</organism>
<keyword evidence="5" id="KW-0479">Metal-binding</keyword>
<feature type="region of interest" description="Disordered" evidence="9">
    <location>
        <begin position="1"/>
        <end position="38"/>
    </location>
</feature>
<name>A0A667XX93_9TELE</name>
<comment type="pathway">
    <text evidence="2">Protein modification; protein ubiquitination.</text>
</comment>
<reference evidence="11" key="2">
    <citation type="submission" date="2025-08" db="UniProtKB">
        <authorList>
            <consortium name="Ensembl"/>
        </authorList>
    </citation>
    <scope>IDENTIFICATION</scope>
</reference>
<evidence type="ECO:0000256" key="9">
    <source>
        <dbReference type="SAM" id="MobiDB-lite"/>
    </source>
</evidence>
<sequence length="819" mass="89314">MMDSRSRRLPFSMSGSRSSYTSPSSFSSSSSSSLGSSRLYGRERVLSSDYLPQASSALKPGLDHQSSRHLSSVRDYSSSDSRSSSWKLPCSLTPSSTSYDRPWADSSLSSRSKLSDSERRLGTHSGLLNSSDDGDSKRAKLSCTNRGVYSRTASTSVTGSTYSSNGLGSATGAGEKQSDSWLDSPWSSCRLLSRSSSSSSTSSTSSSKPLLSRRELETRHEPSLSGLGESRVRTPGLASSLYQPDRVTSTYAQGARPKETVYSSSSSSSSVARESSLSRHYSPSSPSSYQSSPLVRDFSSRTTGRSVTSSSSLHSSQEQTGNPQSPSVISSSWYKAPLARQDTTSPPSLNTLAPPVPRPAPEGGESDGRRSTRRLLSRLFSRRSSQDSSSGSSSTRSFESTDDGPAGGGEAVDSEEGARTSSIEPDSRGSETAQAFAFLRRRRLDLSPVQESYNANHRGGPAQSSLESWREPGGSSSNNGSSGRGGSGSGSSWLSSSFRNRCPPLFSRHRREGRDESAHSAAGLEDSYSRPQHLLRRWDDPDHKASEEDDENEEEEEEDDEEEVGAVGVEAPGSAGASTVMVQRMQGPRGQLVFTPPPRVRVYEDIFVAVDPMDGVESQSEAKEKDKPVPSRDPERLRKIQESLLLEDSDEEEGDLCRICQMGEESESNPLIEPCHCTGSLQYVHQECIKKWLRSKISSGTNLEAITTCELCKEKLHLNIDNFDINELYRTHVQSEYEFISSGLYLVVLLHLCEQRFSDVLGAANEAGFFNLARTLHEHMDNLQSPEGETDEEEGEVGVRDSRPSIEFSDLDDDLEEEY</sequence>
<feature type="compositionally biased region" description="Polar residues" evidence="9">
    <location>
        <begin position="341"/>
        <end position="351"/>
    </location>
</feature>
<feature type="compositionally biased region" description="Low complexity" evidence="9">
    <location>
        <begin position="377"/>
        <end position="398"/>
    </location>
</feature>
<evidence type="ECO:0000256" key="5">
    <source>
        <dbReference type="ARBA" id="ARBA00022723"/>
    </source>
</evidence>
<reference evidence="11" key="3">
    <citation type="submission" date="2025-09" db="UniProtKB">
        <authorList>
            <consortium name="Ensembl"/>
        </authorList>
    </citation>
    <scope>IDENTIFICATION</scope>
</reference>
<feature type="compositionally biased region" description="Acidic residues" evidence="9">
    <location>
        <begin position="809"/>
        <end position="819"/>
    </location>
</feature>
<feature type="region of interest" description="Disordered" evidence="9">
    <location>
        <begin position="51"/>
        <end position="140"/>
    </location>
</feature>
<feature type="compositionally biased region" description="Low complexity" evidence="9">
    <location>
        <begin position="263"/>
        <end position="293"/>
    </location>
</feature>
<evidence type="ECO:0000256" key="3">
    <source>
        <dbReference type="ARBA" id="ARBA00012483"/>
    </source>
</evidence>
<dbReference type="InterPro" id="IPR052297">
    <property type="entry name" value="RING-CH-type_E3_ubiq-ligase"/>
</dbReference>
<dbReference type="CTD" id="64844"/>
<comment type="catalytic activity">
    <reaction evidence="1">
        <text>S-ubiquitinyl-[E2 ubiquitin-conjugating enzyme]-L-cysteine + [acceptor protein]-L-lysine = [E2 ubiquitin-conjugating enzyme]-L-cysteine + N(6)-ubiquitinyl-[acceptor protein]-L-lysine.</text>
        <dbReference type="EC" id="2.3.2.27"/>
    </reaction>
</comment>
<dbReference type="GO" id="GO:0061630">
    <property type="term" value="F:ubiquitin protein ligase activity"/>
    <property type="evidence" value="ECO:0007669"/>
    <property type="project" value="UniProtKB-EC"/>
</dbReference>
<feature type="compositionally biased region" description="Basic and acidic residues" evidence="9">
    <location>
        <begin position="620"/>
        <end position="637"/>
    </location>
</feature>
<dbReference type="EC" id="2.3.2.27" evidence="3"/>
<feature type="compositionally biased region" description="Polar residues" evidence="9">
    <location>
        <begin position="154"/>
        <end position="168"/>
    </location>
</feature>
<dbReference type="RefSeq" id="XP_029904228.1">
    <property type="nucleotide sequence ID" value="XM_030048368.1"/>
</dbReference>
<proteinExistence type="predicted"/>
<evidence type="ECO:0000256" key="6">
    <source>
        <dbReference type="ARBA" id="ARBA00022771"/>
    </source>
</evidence>
<feature type="compositionally biased region" description="Low complexity" evidence="9">
    <location>
        <begin position="68"/>
        <end position="85"/>
    </location>
</feature>
<dbReference type="Pfam" id="PF12906">
    <property type="entry name" value="RINGv"/>
    <property type="match status" value="1"/>
</dbReference>
<feature type="compositionally biased region" description="Acidic residues" evidence="9">
    <location>
        <begin position="547"/>
        <end position="564"/>
    </location>
</feature>
<evidence type="ECO:0000256" key="7">
    <source>
        <dbReference type="ARBA" id="ARBA00022786"/>
    </source>
</evidence>
<evidence type="ECO:0000313" key="11">
    <source>
        <dbReference type="Ensembl" id="ENSMMDP00005019927.1"/>
    </source>
</evidence>
<feature type="region of interest" description="Disordered" evidence="9">
    <location>
        <begin position="783"/>
        <end position="819"/>
    </location>
</feature>
<feature type="domain" description="RING-CH-type" evidence="10">
    <location>
        <begin position="649"/>
        <end position="719"/>
    </location>
</feature>
<evidence type="ECO:0000256" key="2">
    <source>
        <dbReference type="ARBA" id="ARBA00004906"/>
    </source>
</evidence>
<dbReference type="PANTHER" id="PTHR14471:SF1">
    <property type="entry name" value="E3 UBIQUITIN-PROTEIN LIGASE MARCHF7"/>
    <property type="match status" value="1"/>
</dbReference>
<dbReference type="Proteomes" id="UP000472263">
    <property type="component" value="Chromosome 3"/>
</dbReference>